<dbReference type="GO" id="GO:0047617">
    <property type="term" value="F:fatty acyl-CoA hydrolase activity"/>
    <property type="evidence" value="ECO:0007669"/>
    <property type="project" value="TreeGrafter"/>
</dbReference>
<dbReference type="PANTHER" id="PTHR31793:SF24">
    <property type="entry name" value="LONG-CHAIN ACYL-COA THIOESTERASE FADM"/>
    <property type="match status" value="1"/>
</dbReference>
<dbReference type="SUPFAM" id="SSF54637">
    <property type="entry name" value="Thioesterase/thiol ester dehydrase-isomerase"/>
    <property type="match status" value="1"/>
</dbReference>
<gene>
    <name evidence="1" type="ORF">A7sIIA15_05270</name>
</gene>
<dbReference type="Proteomes" id="UP000217186">
    <property type="component" value="Chromosome"/>
</dbReference>
<dbReference type="InterPro" id="IPR029069">
    <property type="entry name" value="HotDog_dom_sf"/>
</dbReference>
<dbReference type="KEGG" id="pvn:A7sIIA15_05270"/>
<reference evidence="1 2" key="1">
    <citation type="submission" date="2016-07" db="EMBL/GenBank/DDBJ databases">
        <title>High microdiversification within the ubiquitous acI lineage of Actinobacteria.</title>
        <authorList>
            <person name="Neuenschwander S.M."/>
            <person name="Salcher M."/>
            <person name="Ghai R."/>
            <person name="Pernthaler J."/>
        </authorList>
    </citation>
    <scope>NUCLEOTIDE SEQUENCE [LARGE SCALE GENOMIC DNA]</scope>
    <source>
        <strain evidence="1">MMS-IIA-15</strain>
    </source>
</reference>
<dbReference type="InterPro" id="IPR050563">
    <property type="entry name" value="4-hydroxybenzoyl-CoA_TE"/>
</dbReference>
<name>A0A249KTW6_9ACTN</name>
<dbReference type="OrthoDB" id="9799036at2"/>
<evidence type="ECO:0000313" key="1">
    <source>
        <dbReference type="EMBL" id="ASY20258.1"/>
    </source>
</evidence>
<dbReference type="Gene3D" id="3.10.129.10">
    <property type="entry name" value="Hotdog Thioesterase"/>
    <property type="match status" value="1"/>
</dbReference>
<keyword evidence="1" id="KW-0378">Hydrolase</keyword>
<proteinExistence type="predicted"/>
<organism evidence="1 2">
    <name type="scientific">Candidatus Planktophila vernalis</name>
    <dbReference type="NCBI Taxonomy" id="1884907"/>
    <lineage>
        <taxon>Bacteria</taxon>
        <taxon>Bacillati</taxon>
        <taxon>Actinomycetota</taxon>
        <taxon>Actinomycetes</taxon>
        <taxon>Candidatus Nanopelagicales</taxon>
        <taxon>Candidatus Nanopelagicaceae</taxon>
        <taxon>Candidatus Planktophila</taxon>
    </lineage>
</organism>
<keyword evidence="2" id="KW-1185">Reference proteome</keyword>
<dbReference type="RefSeq" id="WP_095686120.1">
    <property type="nucleotide sequence ID" value="NZ_CP016776.1"/>
</dbReference>
<accession>A0A249KTW6</accession>
<dbReference type="PANTHER" id="PTHR31793">
    <property type="entry name" value="4-HYDROXYBENZOYL-COA THIOESTERASE FAMILY MEMBER"/>
    <property type="match status" value="1"/>
</dbReference>
<protein>
    <submittedName>
        <fullName evidence="1">Acyl-CoA thioester hydrolase</fullName>
    </submittedName>
</protein>
<sequence length="124" mass="14300">MRYQSKQYVRWDDLDAFGHVNNAVYLTYAQEARFAWSGILEMVVARAEVDFIAPIYDGDTFLDIELWVSAIGNSSFTMTYEIKMKGELVARVKTVQVTVDMGTKKSHPIDDEQRAFLTKYLETE</sequence>
<dbReference type="EMBL" id="CP016776">
    <property type="protein sequence ID" value="ASY20258.1"/>
    <property type="molecule type" value="Genomic_DNA"/>
</dbReference>
<evidence type="ECO:0000313" key="2">
    <source>
        <dbReference type="Proteomes" id="UP000217186"/>
    </source>
</evidence>
<dbReference type="CDD" id="cd00586">
    <property type="entry name" value="4HBT"/>
    <property type="match status" value="1"/>
</dbReference>
<dbReference type="AlphaFoldDB" id="A0A249KTW6"/>
<dbReference type="Pfam" id="PF13279">
    <property type="entry name" value="4HBT_2"/>
    <property type="match status" value="1"/>
</dbReference>